<keyword evidence="5" id="KW-0732">Signal</keyword>
<gene>
    <name evidence="12" type="ORF">GO499_08335</name>
</gene>
<dbReference type="PROSITE" id="PS51318">
    <property type="entry name" value="TAT"/>
    <property type="match status" value="1"/>
</dbReference>
<dbReference type="RefSeq" id="WP_161861773.1">
    <property type="nucleotide sequence ID" value="NZ_CP046620.1"/>
</dbReference>
<dbReference type="AlphaFoldDB" id="A0A6P1SXM1"/>
<evidence type="ECO:0000256" key="5">
    <source>
        <dbReference type="ARBA" id="ARBA00022729"/>
    </source>
</evidence>
<comment type="cofactor">
    <cofactor evidence="1">
        <name>Zn(2+)</name>
        <dbReference type="ChEBI" id="CHEBI:29105"/>
    </cofactor>
</comment>
<evidence type="ECO:0000313" key="13">
    <source>
        <dbReference type="Proteomes" id="UP000464495"/>
    </source>
</evidence>
<name>A0A6P1SXM1_9RHOB</name>
<evidence type="ECO:0000256" key="6">
    <source>
        <dbReference type="ARBA" id="ARBA00022801"/>
    </source>
</evidence>
<evidence type="ECO:0000256" key="1">
    <source>
        <dbReference type="ARBA" id="ARBA00001947"/>
    </source>
</evidence>
<evidence type="ECO:0000256" key="11">
    <source>
        <dbReference type="ARBA" id="ARBA00093666"/>
    </source>
</evidence>
<dbReference type="InterPro" id="IPR009045">
    <property type="entry name" value="Zn_M74/Hedgehog-like"/>
</dbReference>
<evidence type="ECO:0000256" key="4">
    <source>
        <dbReference type="ARBA" id="ARBA00022723"/>
    </source>
</evidence>
<reference evidence="12 13" key="1">
    <citation type="submission" date="2019-12" db="EMBL/GenBank/DDBJ databases">
        <title>Complete genome sequence of Algicella marina strain 9Alg 56(T) isolated from the red alga Tichocarpus crinitus.</title>
        <authorList>
            <person name="Kim S.-G."/>
            <person name="Nedashkovskaya O.I."/>
        </authorList>
    </citation>
    <scope>NUCLEOTIDE SEQUENCE [LARGE SCALE GENOMIC DNA]</scope>
    <source>
        <strain evidence="12 13">9Alg 56</strain>
    </source>
</reference>
<dbReference type="KEGG" id="amaq:GO499_08335"/>
<keyword evidence="3" id="KW-0645">Protease</keyword>
<dbReference type="Gene3D" id="3.30.1380.10">
    <property type="match status" value="1"/>
</dbReference>
<protein>
    <recommendedName>
        <fullName evidence="11">Murein endopeptidase K</fullName>
    </recommendedName>
</protein>
<keyword evidence="13" id="KW-1185">Reference proteome</keyword>
<dbReference type="GO" id="GO:0006508">
    <property type="term" value="P:proteolysis"/>
    <property type="evidence" value="ECO:0007669"/>
    <property type="project" value="UniProtKB-KW"/>
</dbReference>
<proteinExistence type="inferred from homology"/>
<accession>A0A6P1SXM1</accession>
<dbReference type="GO" id="GO:0071555">
    <property type="term" value="P:cell wall organization"/>
    <property type="evidence" value="ECO:0007669"/>
    <property type="project" value="UniProtKB-KW"/>
</dbReference>
<keyword evidence="7" id="KW-0862">Zinc</keyword>
<evidence type="ECO:0000313" key="12">
    <source>
        <dbReference type="EMBL" id="QHQ35208.1"/>
    </source>
</evidence>
<keyword evidence="4" id="KW-0479">Metal-binding</keyword>
<dbReference type="Proteomes" id="UP000464495">
    <property type="component" value="Chromosome"/>
</dbReference>
<organism evidence="12 13">
    <name type="scientific">Algicella marina</name>
    <dbReference type="NCBI Taxonomy" id="2683284"/>
    <lineage>
        <taxon>Bacteria</taxon>
        <taxon>Pseudomonadati</taxon>
        <taxon>Pseudomonadota</taxon>
        <taxon>Alphaproteobacteria</taxon>
        <taxon>Rhodobacterales</taxon>
        <taxon>Paracoccaceae</taxon>
        <taxon>Algicella</taxon>
    </lineage>
</organism>
<keyword evidence="8" id="KW-0482">Metalloprotease</keyword>
<sequence length="190" mass="21149">MSKNTLPEIGRRAFLGGIFTLTATASAPYYANAAGFLRGAGDVRRIKLRSQRTGEAVDTIYWVEGSYIKEALAEINWFMRDWRENEAIGYDRRNIDILAATLRLMDTDEPYHVVSGYRSPKTNAMLSRSNRGVARNSYHMKGMAADLKLSTRSINQMAKAAVACNAGGVGKYGRSNFVHMDCGPVRTWRG</sequence>
<dbReference type="InterPro" id="IPR010275">
    <property type="entry name" value="MepK"/>
</dbReference>
<comment type="pathway">
    <text evidence="2">Cell wall biogenesis; cell wall polysaccharide biosynthesis.</text>
</comment>
<dbReference type="PANTHER" id="PTHR37425:SF1">
    <property type="entry name" value="OUTER MEMBRANE PROTEIN"/>
    <property type="match status" value="1"/>
</dbReference>
<keyword evidence="9" id="KW-0961">Cell wall biogenesis/degradation</keyword>
<comment type="similarity">
    <text evidence="10">Belongs to the peptidase M15 family.</text>
</comment>
<evidence type="ECO:0000256" key="3">
    <source>
        <dbReference type="ARBA" id="ARBA00022670"/>
    </source>
</evidence>
<dbReference type="PANTHER" id="PTHR37425">
    <property type="match status" value="1"/>
</dbReference>
<evidence type="ECO:0000256" key="7">
    <source>
        <dbReference type="ARBA" id="ARBA00022833"/>
    </source>
</evidence>
<dbReference type="GO" id="GO:0046872">
    <property type="term" value="F:metal ion binding"/>
    <property type="evidence" value="ECO:0007669"/>
    <property type="project" value="UniProtKB-KW"/>
</dbReference>
<dbReference type="SUPFAM" id="SSF55166">
    <property type="entry name" value="Hedgehog/DD-peptidase"/>
    <property type="match status" value="1"/>
</dbReference>
<evidence type="ECO:0000256" key="2">
    <source>
        <dbReference type="ARBA" id="ARBA00004776"/>
    </source>
</evidence>
<dbReference type="GO" id="GO:0008237">
    <property type="term" value="F:metallopeptidase activity"/>
    <property type="evidence" value="ECO:0007669"/>
    <property type="project" value="UniProtKB-KW"/>
</dbReference>
<keyword evidence="6" id="KW-0378">Hydrolase</keyword>
<evidence type="ECO:0000256" key="9">
    <source>
        <dbReference type="ARBA" id="ARBA00023316"/>
    </source>
</evidence>
<evidence type="ECO:0000256" key="10">
    <source>
        <dbReference type="ARBA" id="ARBA00093448"/>
    </source>
</evidence>
<evidence type="ECO:0000256" key="8">
    <source>
        <dbReference type="ARBA" id="ARBA00023049"/>
    </source>
</evidence>
<dbReference type="EMBL" id="CP046620">
    <property type="protein sequence ID" value="QHQ35208.1"/>
    <property type="molecule type" value="Genomic_DNA"/>
</dbReference>
<dbReference type="Pfam" id="PF05951">
    <property type="entry name" value="Peptidase_M15_2"/>
    <property type="match status" value="1"/>
</dbReference>
<dbReference type="InterPro" id="IPR006311">
    <property type="entry name" value="TAT_signal"/>
</dbReference>